<feature type="transmembrane region" description="Helical" evidence="2">
    <location>
        <begin position="706"/>
        <end position="735"/>
    </location>
</feature>
<proteinExistence type="predicted"/>
<keyword evidence="2" id="KW-1133">Transmembrane helix</keyword>
<evidence type="ECO:0000256" key="3">
    <source>
        <dbReference type="SAM" id="SignalP"/>
    </source>
</evidence>
<feature type="transmembrane region" description="Helical" evidence="2">
    <location>
        <begin position="673"/>
        <end position="694"/>
    </location>
</feature>
<feature type="transmembrane region" description="Helical" evidence="2">
    <location>
        <begin position="869"/>
        <end position="887"/>
    </location>
</feature>
<feature type="transmembrane region" description="Helical" evidence="2">
    <location>
        <begin position="747"/>
        <end position="771"/>
    </location>
</feature>
<organism evidence="4 5">
    <name type="scientific">Bodo saltans</name>
    <name type="common">Flagellated protozoan</name>
    <dbReference type="NCBI Taxonomy" id="75058"/>
    <lineage>
        <taxon>Eukaryota</taxon>
        <taxon>Discoba</taxon>
        <taxon>Euglenozoa</taxon>
        <taxon>Kinetoplastea</taxon>
        <taxon>Metakinetoplastina</taxon>
        <taxon>Eubodonida</taxon>
        <taxon>Bodonidae</taxon>
        <taxon>Bodo</taxon>
    </lineage>
</organism>
<evidence type="ECO:0000256" key="1">
    <source>
        <dbReference type="SAM" id="MobiDB-lite"/>
    </source>
</evidence>
<dbReference type="Proteomes" id="UP000051952">
    <property type="component" value="Unassembled WGS sequence"/>
</dbReference>
<feature type="compositionally biased region" description="Low complexity" evidence="1">
    <location>
        <begin position="493"/>
        <end position="503"/>
    </location>
</feature>
<dbReference type="VEuPathDB" id="TriTrypDB:BSAL_62535"/>
<feature type="region of interest" description="Disordered" evidence="1">
    <location>
        <begin position="493"/>
        <end position="545"/>
    </location>
</feature>
<keyword evidence="3" id="KW-0732">Signal</keyword>
<feature type="transmembrane region" description="Helical" evidence="2">
    <location>
        <begin position="934"/>
        <end position="954"/>
    </location>
</feature>
<dbReference type="AlphaFoldDB" id="A0A0S4IUZ1"/>
<sequence>MASNFAFFLAMTLIHLGVASWCRILGPITVTSLVTVTGSYHLVTLTEVTFSGVAAGIRINVGDMMATHGTSTPLSIQMCSCTFTSGASLYLYGRTSPVSTATNSAPLTLNILGLIVNNAGIGFYGEMPYNSRISIVRPTYNISGGGSTYPQIPGGPHTASGLLIASAAFRAGSFLFYGQPLSLTANTFAGSAGYGVTFEGTTTIASSCMFHIFQLSSVNTYPIYGAGATITISGASVLYIEEMEALSCTTCVTLGTIVLLSSSIFLLNKGNFAGGTGFVFSGSSDSSNNWFGMMGNAFDASNAVVSPSGFSGNYMSIFGNYYHSGWSQSSSTCWAMCNSNAGNLVESPASGCSGSNCTVSTFCAGASYSKSQCYYTMATLACVSQKPSCSCTNAAATTDYCIPFSAPKIPIACVFTQSYEITTSITATLTAADTVTATASATQSSTLTSEMSLSESKRSPTLSQSSSKYASLSVSCTSSWSITRSKATLTLSLNESSSTVELSPTRHSITPSRQSREESHSMSLSNSMSDELAAAPASPIRTAKPTATIVGSKSMTRSTTAAGTPTSNVTRSWTAISSDLTFTKIVLTEKPTSFAEKVQIAGDYSQIASIVAGGGASSGSALGRVIATRSVALCSATSSVEGGVIDFNFHLCVTDSLDDSITAAAADLARSAIVSNVVLIAIAVVFFVALVALWSAMGRLALMNAVCVFCLPSSLMPVLTAVVPSTIASATFLLAELRSSSSVGCDIALGLIGLVIGLLPLVGFVWIWAYIKIAGWSCVRRDATSDTVDRQRLSLVTQCTNVISRVTHRVHTWQKNGQIEKSLSLQAAWVVLLEFRDLRYGVADAAVLAVVSCLSVVSGLSTSTSQCRVWSLVVLLLLVGQLVLLMATRPLTSLLANVYAALTLVLTILSTLTQLVFVWAYAADTEEGGWLMDASAVFSLAVVGISAAKMLLDIQSVIVAIRRRLVAFGTKVLHQVFATRPLHLDEDTINDDQHMISADEKLFLMQIDTPDGVLSSLSQRPNRTYEDAFY</sequence>
<gene>
    <name evidence="4" type="ORF">BSAL_62535</name>
</gene>
<feature type="transmembrane region" description="Helical" evidence="2">
    <location>
        <begin position="842"/>
        <end position="863"/>
    </location>
</feature>
<keyword evidence="2" id="KW-0812">Transmembrane</keyword>
<dbReference type="EMBL" id="CYKH01000324">
    <property type="protein sequence ID" value="CUF43954.1"/>
    <property type="molecule type" value="Genomic_DNA"/>
</dbReference>
<feature type="signal peptide" evidence="3">
    <location>
        <begin position="1"/>
        <end position="19"/>
    </location>
</feature>
<keyword evidence="2" id="KW-0472">Membrane</keyword>
<protein>
    <submittedName>
        <fullName evidence="4">Membrane-associated protein, putative</fullName>
    </submittedName>
</protein>
<accession>A0A0S4IUZ1</accession>
<reference evidence="5" key="1">
    <citation type="submission" date="2015-09" db="EMBL/GenBank/DDBJ databases">
        <authorList>
            <consortium name="Pathogen Informatics"/>
        </authorList>
    </citation>
    <scope>NUCLEOTIDE SEQUENCE [LARGE SCALE GENOMIC DNA]</scope>
    <source>
        <strain evidence="5">Lake Konstanz</strain>
    </source>
</reference>
<feature type="chain" id="PRO_5006621571" evidence="3">
    <location>
        <begin position="20"/>
        <end position="1030"/>
    </location>
</feature>
<name>A0A0S4IUZ1_BODSA</name>
<evidence type="ECO:0000256" key="2">
    <source>
        <dbReference type="SAM" id="Phobius"/>
    </source>
</evidence>
<keyword evidence="5" id="KW-1185">Reference proteome</keyword>
<evidence type="ECO:0000313" key="4">
    <source>
        <dbReference type="EMBL" id="CUF43954.1"/>
    </source>
</evidence>
<feature type="transmembrane region" description="Helical" evidence="2">
    <location>
        <begin position="899"/>
        <end position="922"/>
    </location>
</feature>
<evidence type="ECO:0000313" key="5">
    <source>
        <dbReference type="Proteomes" id="UP000051952"/>
    </source>
</evidence>